<keyword evidence="4" id="KW-1185">Reference proteome</keyword>
<keyword evidence="1" id="KW-0378">Hydrolase</keyword>
<feature type="domain" description="Alpha/beta hydrolase fold-3" evidence="2">
    <location>
        <begin position="71"/>
        <end position="278"/>
    </location>
</feature>
<organism evidence="3 4">
    <name type="scientific">Serinicoccus chungangensis</name>
    <dbReference type="NCBI Taxonomy" id="767452"/>
    <lineage>
        <taxon>Bacteria</taxon>
        <taxon>Bacillati</taxon>
        <taxon>Actinomycetota</taxon>
        <taxon>Actinomycetes</taxon>
        <taxon>Micrococcales</taxon>
        <taxon>Ornithinimicrobiaceae</taxon>
        <taxon>Serinicoccus</taxon>
    </lineage>
</organism>
<sequence>MPDPAVDPTLRAAALRTPRVDLENRAALALAKGVSALVPGRRVPSVRRRRVRHHGVRLRVYTPPRPSGAGLLWIHGGGLVLGSAAMDDRHCGQTARDTGVTVVSVDYRLAPRHPFPAALDDCLVGWRWMRAHATDLGLDLGRLAIGGQSAGGGLAASLVHRVVDGADPVAAQWLFCPMLDDRTAADRDKDAPAHLVWDNRSNLAGWSAYLGGDVGAATLPPYAAPARREDLSGLPPTWISTSDVELFFDEDADYADRLRVAGTDVTLEVVAGAPHGFEAWAPRHPLALELLATARSWLADHLAPGSS</sequence>
<proteinExistence type="predicted"/>
<name>A0A0W8I7C2_9MICO</name>
<dbReference type="EMBL" id="LQBL01000027">
    <property type="protein sequence ID" value="KUG54480.1"/>
    <property type="molecule type" value="Genomic_DNA"/>
</dbReference>
<evidence type="ECO:0000313" key="4">
    <source>
        <dbReference type="Proteomes" id="UP000054837"/>
    </source>
</evidence>
<dbReference type="GO" id="GO:0016787">
    <property type="term" value="F:hydrolase activity"/>
    <property type="evidence" value="ECO:0007669"/>
    <property type="project" value="UniProtKB-KW"/>
</dbReference>
<dbReference type="Pfam" id="PF07859">
    <property type="entry name" value="Abhydrolase_3"/>
    <property type="match status" value="1"/>
</dbReference>
<dbReference type="Gene3D" id="3.40.50.1820">
    <property type="entry name" value="alpha/beta hydrolase"/>
    <property type="match status" value="1"/>
</dbReference>
<evidence type="ECO:0000259" key="2">
    <source>
        <dbReference type="Pfam" id="PF07859"/>
    </source>
</evidence>
<dbReference type="InterPro" id="IPR029058">
    <property type="entry name" value="AB_hydrolase_fold"/>
</dbReference>
<comment type="caution">
    <text evidence="3">The sequence shown here is derived from an EMBL/GenBank/DDBJ whole genome shotgun (WGS) entry which is preliminary data.</text>
</comment>
<dbReference type="InterPro" id="IPR013094">
    <property type="entry name" value="AB_hydrolase_3"/>
</dbReference>
<dbReference type="STRING" id="767452.AVL62_03100"/>
<dbReference type="SUPFAM" id="SSF53474">
    <property type="entry name" value="alpha/beta-Hydrolases"/>
    <property type="match status" value="1"/>
</dbReference>
<dbReference type="PANTHER" id="PTHR48081:SF8">
    <property type="entry name" value="ALPHA_BETA HYDROLASE FOLD-3 DOMAIN-CONTAINING PROTEIN-RELATED"/>
    <property type="match status" value="1"/>
</dbReference>
<dbReference type="InterPro" id="IPR050300">
    <property type="entry name" value="GDXG_lipolytic_enzyme"/>
</dbReference>
<dbReference type="AlphaFoldDB" id="A0A0W8I7C2"/>
<gene>
    <name evidence="3" type="ORF">AVL62_03100</name>
</gene>
<dbReference type="Proteomes" id="UP000054837">
    <property type="component" value="Unassembled WGS sequence"/>
</dbReference>
<accession>A0A0W8I7C2</accession>
<reference evidence="3 4" key="1">
    <citation type="submission" date="2015-12" db="EMBL/GenBank/DDBJ databases">
        <title>Serinicoccus chungangenesis strain CD08_5 genome sequencing and assembly.</title>
        <authorList>
            <person name="Chander A.M."/>
            <person name="Kaur G."/>
            <person name="Nair G.R."/>
            <person name="Dhawan D.K."/>
            <person name="Kochhar R.K."/>
            <person name="Mayilraj S."/>
            <person name="Bhadada S.K."/>
        </authorList>
    </citation>
    <scope>NUCLEOTIDE SEQUENCE [LARGE SCALE GENOMIC DNA]</scope>
    <source>
        <strain evidence="3 4">CD08_5</strain>
    </source>
</reference>
<dbReference type="PANTHER" id="PTHR48081">
    <property type="entry name" value="AB HYDROLASE SUPERFAMILY PROTEIN C4A8.06C"/>
    <property type="match status" value="1"/>
</dbReference>
<evidence type="ECO:0000256" key="1">
    <source>
        <dbReference type="ARBA" id="ARBA00022801"/>
    </source>
</evidence>
<evidence type="ECO:0000313" key="3">
    <source>
        <dbReference type="EMBL" id="KUG54480.1"/>
    </source>
</evidence>
<protein>
    <recommendedName>
        <fullName evidence="2">Alpha/beta hydrolase fold-3 domain-containing protein</fullName>
    </recommendedName>
</protein>